<feature type="coiled-coil region" evidence="1">
    <location>
        <begin position="37"/>
        <end position="67"/>
    </location>
</feature>
<dbReference type="EMBL" id="NIRN01000001">
    <property type="protein sequence ID" value="PHI06652.1"/>
    <property type="molecule type" value="Genomic_DNA"/>
</dbReference>
<organism evidence="2 3">
    <name type="scientific">Fusobacterium nucleatum subsp. polymorphum</name>
    <name type="common">Fusobacterium polymorphum</name>
    <dbReference type="NCBI Taxonomy" id="76857"/>
    <lineage>
        <taxon>Bacteria</taxon>
        <taxon>Fusobacteriati</taxon>
        <taxon>Fusobacteriota</taxon>
        <taxon>Fusobacteriia</taxon>
        <taxon>Fusobacteriales</taxon>
        <taxon>Fusobacteriaceae</taxon>
        <taxon>Fusobacterium</taxon>
    </lineage>
</organism>
<keyword evidence="1" id="KW-0175">Coiled coil</keyword>
<gene>
    <name evidence="2" type="ORF">CBG54_06190</name>
</gene>
<dbReference type="RefSeq" id="WP_098974433.1">
    <property type="nucleotide sequence ID" value="NZ_CP077115.1"/>
</dbReference>
<comment type="caution">
    <text evidence="2">The sequence shown here is derived from an EMBL/GenBank/DDBJ whole genome shotgun (WGS) entry which is preliminary data.</text>
</comment>
<evidence type="ECO:0000313" key="3">
    <source>
        <dbReference type="Proteomes" id="UP000224182"/>
    </source>
</evidence>
<proteinExistence type="predicted"/>
<sequence>MKKVIAEWLGELKLTEKKIKKTYDELLKKNMFIVENLQDSELYKDKLEEEKKEIEASFESLNKLIKNRNKIKSEIMSFNASNTIKIDDKEYVIALALELYKGKEIVNIEELLKNQIYKKNRKEEEIKEQKEEQKTLLLETYSRKSNSSHEGDSKALEKALKNYDLYTDDYLQLDKKFAKIQEEKINFMEKINIQLNIKNATTEIEIDI</sequence>
<evidence type="ECO:0000256" key="1">
    <source>
        <dbReference type="SAM" id="Coils"/>
    </source>
</evidence>
<accession>A0A2C6BS53</accession>
<name>A0A2C6BS53_FUSNP</name>
<feature type="coiled-coil region" evidence="1">
    <location>
        <begin position="112"/>
        <end position="139"/>
    </location>
</feature>
<reference evidence="2 3" key="1">
    <citation type="submission" date="2017-06" db="EMBL/GenBank/DDBJ databases">
        <title>Draft genome sequence of Fusobacterium nucleatum subsp. polymorphum KCOM 1271 (=ChDC F305).</title>
        <authorList>
            <person name="Kook J.-K."/>
            <person name="Park S.-N."/>
            <person name="Lim Y.K."/>
            <person name="Roh H."/>
        </authorList>
    </citation>
    <scope>NUCLEOTIDE SEQUENCE [LARGE SCALE GENOMIC DNA]</scope>
    <source>
        <strain evidence="3">KCOM 1271 (ChDC F305)</strain>
    </source>
</reference>
<dbReference type="AlphaFoldDB" id="A0A2C6BS53"/>
<dbReference type="Proteomes" id="UP000224182">
    <property type="component" value="Unassembled WGS sequence"/>
</dbReference>
<evidence type="ECO:0000313" key="2">
    <source>
        <dbReference type="EMBL" id="PHI06652.1"/>
    </source>
</evidence>
<protein>
    <submittedName>
        <fullName evidence="2">Uncharacterized protein</fullName>
    </submittedName>
</protein>